<evidence type="ECO:0000313" key="10">
    <source>
        <dbReference type="Proteomes" id="UP000472320"/>
    </source>
</evidence>
<dbReference type="EMBL" id="WNKX01000004">
    <property type="protein sequence ID" value="MTW10265.1"/>
    <property type="molecule type" value="Genomic_DNA"/>
</dbReference>
<dbReference type="GO" id="GO:0046983">
    <property type="term" value="F:protein dimerization activity"/>
    <property type="evidence" value="ECO:0007669"/>
    <property type="project" value="InterPro"/>
</dbReference>
<feature type="transmembrane region" description="Helical" evidence="4">
    <location>
        <begin position="765"/>
        <end position="783"/>
    </location>
</feature>
<evidence type="ECO:0000256" key="2">
    <source>
        <dbReference type="ARBA" id="ARBA00022777"/>
    </source>
</evidence>
<dbReference type="CDD" id="cd16917">
    <property type="entry name" value="HATPase_UhpB-NarQ-NarX-like"/>
    <property type="match status" value="1"/>
</dbReference>
<evidence type="ECO:0000259" key="6">
    <source>
        <dbReference type="Pfam" id="PF02518"/>
    </source>
</evidence>
<dbReference type="InterPro" id="IPR011712">
    <property type="entry name" value="Sig_transdc_His_kin_sub3_dim/P"/>
</dbReference>
<dbReference type="Pfam" id="PF07495">
    <property type="entry name" value="Y_Y_Y"/>
    <property type="match status" value="1"/>
</dbReference>
<dbReference type="OrthoDB" id="5384984at2"/>
<dbReference type="PANTHER" id="PTHR24421:SF62">
    <property type="entry name" value="SENSORY TRANSDUCTION HISTIDINE KINASE"/>
    <property type="match status" value="1"/>
</dbReference>
<dbReference type="InterPro" id="IPR011123">
    <property type="entry name" value="Y_Y_Y"/>
</dbReference>
<sequence length="1017" mass="111017">MLLQPAYPLSGDLFLYNNRQSSRLRAAMKSPLLGCLRAFFVMLAFCASSAAGSPSAATLKLHHTSWTARDGAPAMILSMTQTKDGWLWLGGPTGLYRFDGIQFEQFAPSNAPLLTRNVSVVNAFGDGSLWIGYRTGGAARLQGGRIHNYSERDGLPGRAVWSVEQDGAGRIWAATAQGMYYLENDRWQAPAPSWNLPADWYKTLMRDREGTLWLQGDSGVYFLRPGAAQFAKAPVTSGTGVLFSLPRGEVVSWDATRARFNRLAPAGQQAYPAQWQGLGDPSSLLFDRQGALWVGHKQGIEYRTAAEPFRSVPQERLSGPAVGALFEDREGNVWAATSTGIDRFRSRRLGRIDVPAAAIGAAIMADDEGGAWVGGFHVAASDTGAVRVTPLWPANGTGWADMLTSFARSGDGTLWGGSFGALRRIRGQESGRIALPAAIGNIMINSVVAEPDGGLLAALQRHGLYRRKASGDWEKAGEDGEVNVMARSDASGLWLGYYPGRVVNAAGGKWRSYGPAEGLAIGLVMALHPHGARVWAGGDNGLALFESGRFRQVTGINGETFDGISGIVELENGDLWLNATAGLFRIAGAEIERFKRGPDYRVQYQKLDQLDGLEGSAPRVVPSPSLVLASDGRLWIVRSTGLFRLDPREQLPPSPAQPAIIKTIGPPGEGRALREAVQFAPGVSALQLDYTAPSLAMPERVKFRYRLDGVDTEWQEVGGRRSAFYSNLAPGDYRFRVAASDYNGAWSALHTEARFTIVPTMRQTWWFKLLCGFCLLSAAWLAYRWHIQRMARQMANRLQERVRERERIARELHDTLLQSVQSLILHIHAAVMKLPAQDMLRIQLETALQQADDVVDEGRGRIRELRGEEEGKLGFPDAILAAAARLQPHGASAIELAMRGTPRRLDGVVYQEALAIVVEAIANAYQHAHASRITVELHYGGREFRSTVRDDGAGIPAGILDEGGRQDHWGMRGMAERAARMSGKLTLRSSPAGTEWQLSLPAALAYTRSGDQHSIFR</sequence>
<dbReference type="InterPro" id="IPR050482">
    <property type="entry name" value="Sensor_HK_TwoCompSys"/>
</dbReference>
<dbReference type="InterPro" id="IPR003594">
    <property type="entry name" value="HATPase_dom"/>
</dbReference>
<dbReference type="InterPro" id="IPR036890">
    <property type="entry name" value="HATPase_C_sf"/>
</dbReference>
<dbReference type="Proteomes" id="UP000472320">
    <property type="component" value="Unassembled WGS sequence"/>
</dbReference>
<feature type="domain" description="Signal transduction histidine kinase subgroup 3 dimerisation and phosphoacceptor" evidence="8">
    <location>
        <begin position="804"/>
        <end position="868"/>
    </location>
</feature>
<accession>A0A6L6QDJ0</accession>
<dbReference type="SUPFAM" id="SSF63829">
    <property type="entry name" value="Calcium-dependent phosphotriesterase"/>
    <property type="match status" value="1"/>
</dbReference>
<comment type="caution">
    <text evidence="9">The sequence shown here is derived from an EMBL/GenBank/DDBJ whole genome shotgun (WGS) entry which is preliminary data.</text>
</comment>
<dbReference type="GO" id="GO:0016020">
    <property type="term" value="C:membrane"/>
    <property type="evidence" value="ECO:0007669"/>
    <property type="project" value="InterPro"/>
</dbReference>
<organism evidence="9 10">
    <name type="scientific">Massilia eburnea</name>
    <dbReference type="NCBI Taxonomy" id="1776165"/>
    <lineage>
        <taxon>Bacteria</taxon>
        <taxon>Pseudomonadati</taxon>
        <taxon>Pseudomonadota</taxon>
        <taxon>Betaproteobacteria</taxon>
        <taxon>Burkholderiales</taxon>
        <taxon>Oxalobacteraceae</taxon>
        <taxon>Telluria group</taxon>
        <taxon>Massilia</taxon>
    </lineage>
</organism>
<dbReference type="PANTHER" id="PTHR24421">
    <property type="entry name" value="NITRATE/NITRITE SENSOR PROTEIN NARX-RELATED"/>
    <property type="match status" value="1"/>
</dbReference>
<name>A0A6L6QDJ0_9BURK</name>
<evidence type="ECO:0000259" key="7">
    <source>
        <dbReference type="Pfam" id="PF07495"/>
    </source>
</evidence>
<dbReference type="Gene3D" id="2.60.40.10">
    <property type="entry name" value="Immunoglobulins"/>
    <property type="match status" value="1"/>
</dbReference>
<keyword evidence="4" id="KW-1133">Transmembrane helix</keyword>
<dbReference type="InterPro" id="IPR013783">
    <property type="entry name" value="Ig-like_fold"/>
</dbReference>
<protein>
    <recommendedName>
        <fullName evidence="11">Histidine kinase/HSP90-like ATPase domain-containing protein</fullName>
    </recommendedName>
</protein>
<gene>
    <name evidence="9" type="ORF">GM658_06575</name>
</gene>
<keyword evidence="4" id="KW-0812">Transmembrane</keyword>
<dbReference type="Gene3D" id="2.130.10.10">
    <property type="entry name" value="YVTN repeat-like/Quinoprotein amine dehydrogenase"/>
    <property type="match status" value="3"/>
</dbReference>
<evidence type="ECO:0008006" key="11">
    <source>
        <dbReference type="Google" id="ProtNLM"/>
    </source>
</evidence>
<keyword evidence="5" id="KW-0732">Signal</keyword>
<dbReference type="Gene3D" id="3.30.565.10">
    <property type="entry name" value="Histidine kinase-like ATPase, C-terminal domain"/>
    <property type="match status" value="1"/>
</dbReference>
<dbReference type="Gene3D" id="1.20.5.1930">
    <property type="match status" value="1"/>
</dbReference>
<dbReference type="SUPFAM" id="SSF55874">
    <property type="entry name" value="ATPase domain of HSP90 chaperone/DNA topoisomerase II/histidine kinase"/>
    <property type="match status" value="1"/>
</dbReference>
<keyword evidence="10" id="KW-1185">Reference proteome</keyword>
<dbReference type="GO" id="GO:0000155">
    <property type="term" value="F:phosphorelay sensor kinase activity"/>
    <property type="evidence" value="ECO:0007669"/>
    <property type="project" value="InterPro"/>
</dbReference>
<keyword evidence="4" id="KW-0472">Membrane</keyword>
<evidence type="ECO:0000313" key="9">
    <source>
        <dbReference type="EMBL" id="MTW10265.1"/>
    </source>
</evidence>
<evidence type="ECO:0000256" key="3">
    <source>
        <dbReference type="ARBA" id="ARBA00023012"/>
    </source>
</evidence>
<evidence type="ECO:0000256" key="5">
    <source>
        <dbReference type="SAM" id="SignalP"/>
    </source>
</evidence>
<reference evidence="9 10" key="1">
    <citation type="submission" date="2019-11" db="EMBL/GenBank/DDBJ databases">
        <title>Type strains purchased from KCTC, JCM and DSMZ.</title>
        <authorList>
            <person name="Lu H."/>
        </authorList>
    </citation>
    <scope>NUCLEOTIDE SEQUENCE [LARGE SCALE GENOMIC DNA]</scope>
    <source>
        <strain evidence="9 10">JCM 31587</strain>
    </source>
</reference>
<dbReference type="AlphaFoldDB" id="A0A6L6QDJ0"/>
<dbReference type="Pfam" id="PF07730">
    <property type="entry name" value="HisKA_3"/>
    <property type="match status" value="1"/>
</dbReference>
<keyword evidence="2" id="KW-0418">Kinase</keyword>
<feature type="domain" description="Two component regulator three Y" evidence="7">
    <location>
        <begin position="697"/>
        <end position="757"/>
    </location>
</feature>
<evidence type="ECO:0000259" key="8">
    <source>
        <dbReference type="Pfam" id="PF07730"/>
    </source>
</evidence>
<evidence type="ECO:0000256" key="4">
    <source>
        <dbReference type="SAM" id="Phobius"/>
    </source>
</evidence>
<feature type="chain" id="PRO_5026648544" description="Histidine kinase/HSP90-like ATPase domain-containing protein" evidence="5">
    <location>
        <begin position="51"/>
        <end position="1017"/>
    </location>
</feature>
<proteinExistence type="predicted"/>
<keyword evidence="1" id="KW-0808">Transferase</keyword>
<evidence type="ECO:0000256" key="1">
    <source>
        <dbReference type="ARBA" id="ARBA00022679"/>
    </source>
</evidence>
<feature type="domain" description="Histidine kinase/HSP90-like ATPase" evidence="6">
    <location>
        <begin position="916"/>
        <end position="1002"/>
    </location>
</feature>
<feature type="signal peptide" evidence="5">
    <location>
        <begin position="1"/>
        <end position="50"/>
    </location>
</feature>
<keyword evidence="3" id="KW-0902">Two-component regulatory system</keyword>
<dbReference type="InterPro" id="IPR015943">
    <property type="entry name" value="WD40/YVTN_repeat-like_dom_sf"/>
</dbReference>
<dbReference type="Pfam" id="PF02518">
    <property type="entry name" value="HATPase_c"/>
    <property type="match status" value="1"/>
</dbReference>